<evidence type="ECO:0000256" key="8">
    <source>
        <dbReference type="ARBA" id="ARBA00023002"/>
    </source>
</evidence>
<feature type="domain" description="Fumarate reductase/succinate dehydrogenase flavoprotein-like C-terminal" evidence="13">
    <location>
        <begin position="466"/>
        <end position="544"/>
    </location>
</feature>
<dbReference type="SUPFAM" id="SSF56425">
    <property type="entry name" value="Succinate dehydrogenase/fumarate reductase flavoprotein, catalytic domain"/>
    <property type="match status" value="1"/>
</dbReference>
<feature type="coiled-coil region" evidence="11">
    <location>
        <begin position="479"/>
        <end position="506"/>
    </location>
</feature>
<evidence type="ECO:0000256" key="11">
    <source>
        <dbReference type="SAM" id="Coils"/>
    </source>
</evidence>
<dbReference type="GO" id="GO:0034628">
    <property type="term" value="P:'de novo' NAD+ biosynthetic process from L-aspartate"/>
    <property type="evidence" value="ECO:0007669"/>
    <property type="project" value="TreeGrafter"/>
</dbReference>
<dbReference type="InterPro" id="IPR015939">
    <property type="entry name" value="Fum_Rdtase/Succ_DH_flav-like_C"/>
</dbReference>
<evidence type="ECO:0000259" key="12">
    <source>
        <dbReference type="Pfam" id="PF00890"/>
    </source>
</evidence>
<dbReference type="EC" id="1.4.3.16" evidence="4 9"/>
<dbReference type="PANTHER" id="PTHR42716:SF2">
    <property type="entry name" value="L-ASPARTATE OXIDASE, CHLOROPLASTIC"/>
    <property type="match status" value="1"/>
</dbReference>
<keyword evidence="8 10" id="KW-0560">Oxidoreductase</keyword>
<dbReference type="Gene3D" id="1.20.58.100">
    <property type="entry name" value="Fumarate reductase/succinate dehydrogenase flavoprotein-like, C-terminal domain"/>
    <property type="match status" value="1"/>
</dbReference>
<comment type="subcellular location">
    <subcellularLocation>
        <location evidence="10">Cytoplasm</location>
    </subcellularLocation>
</comment>
<evidence type="ECO:0000256" key="10">
    <source>
        <dbReference type="RuleBase" id="RU362049"/>
    </source>
</evidence>
<keyword evidence="7 10" id="KW-0274">FAD</keyword>
<proteinExistence type="inferred from homology"/>
<dbReference type="Pfam" id="PF02910">
    <property type="entry name" value="Succ_DH_flav_C"/>
    <property type="match status" value="1"/>
</dbReference>
<evidence type="ECO:0000259" key="13">
    <source>
        <dbReference type="Pfam" id="PF02910"/>
    </source>
</evidence>
<dbReference type="SUPFAM" id="SSF46977">
    <property type="entry name" value="Succinate dehydrogenase/fumarate reductase flavoprotein C-terminal domain"/>
    <property type="match status" value="1"/>
</dbReference>
<dbReference type="Gene3D" id="3.90.700.10">
    <property type="entry name" value="Succinate dehydrogenase/fumarate reductase flavoprotein, catalytic domain"/>
    <property type="match status" value="1"/>
</dbReference>
<name>A0A075GDW4_9EURY</name>
<sequence length="546" mass="59505">MVDVTIVGSGIAGLFVATRCARAGQNVALVTKQRLSDSSTNRAQGGIAGVLDTNDSEAVDAHIRDTLEAGAGIGDERIVRMVVKEAAARIQDLVNEGVNFDKEETGDYDLAMEGGHQERRILHTKDATGAEIERALIASCRSEERITIYEDCLALDLILDDRDSDERKIAGLWCLNSDGSVFTLPSRAVLIATGGAGQLWRHTTNPSVATGDGITMAVRAGAAVADLEFAQFHPTAYSNGDSNPFLISEAVRGDGAVLMTAEDLDNWHQAKQTDSSADPNDFSFMRQTDARGSLATRDIVARAIDTELKRSGRHHVLLVTEHLDAAHLASRFPNIANEMLKNGLKIGIDAIPVAPAAHYIVGGLAVNEWGEVWQRDLNSDDPTFSTKSDRLVDGLFAIGETACTGLHGANRLASNSLLEAVVFSHRSGVRVLEWLATAAQEKTSLPEWRADGLADLEEHAPLVHDRAQLRSTMSDDLGLVKSNWRMKRAQRRLALLNEEVERIWRRCLPSREIVELRNMVQLAQMIMAASLARKVNVGLHYNLDLT</sequence>
<dbReference type="InterPro" id="IPR003953">
    <property type="entry name" value="FAD-dep_OxRdtase_2_FAD-bd"/>
</dbReference>
<dbReference type="InterPro" id="IPR036188">
    <property type="entry name" value="FAD/NAD-bd_sf"/>
</dbReference>
<keyword evidence="6 10" id="KW-0662">Pyridine nucleotide biosynthesis</keyword>
<dbReference type="InterPro" id="IPR027477">
    <property type="entry name" value="Succ_DH/fumarate_Rdtase_cat_sf"/>
</dbReference>
<dbReference type="GO" id="GO:0008734">
    <property type="term" value="F:L-aspartate oxidase activity"/>
    <property type="evidence" value="ECO:0007669"/>
    <property type="project" value="UniProtKB-UniRule"/>
</dbReference>
<dbReference type="PANTHER" id="PTHR42716">
    <property type="entry name" value="L-ASPARTATE OXIDASE"/>
    <property type="match status" value="1"/>
</dbReference>
<feature type="domain" description="FAD-dependent oxidoreductase 2 FAD-binding" evidence="12">
    <location>
        <begin position="3"/>
        <end position="417"/>
    </location>
</feature>
<evidence type="ECO:0000256" key="1">
    <source>
        <dbReference type="ARBA" id="ARBA00001974"/>
    </source>
</evidence>
<dbReference type="Pfam" id="PF00890">
    <property type="entry name" value="FAD_binding_2"/>
    <property type="match status" value="1"/>
</dbReference>
<evidence type="ECO:0000256" key="4">
    <source>
        <dbReference type="ARBA" id="ARBA00012173"/>
    </source>
</evidence>
<dbReference type="NCBIfam" id="TIGR00551">
    <property type="entry name" value="nadB"/>
    <property type="match status" value="1"/>
</dbReference>
<dbReference type="Gene3D" id="3.50.50.60">
    <property type="entry name" value="FAD/NAD(P)-binding domain"/>
    <property type="match status" value="2"/>
</dbReference>
<comment type="function">
    <text evidence="10">Catalyzes the oxidation of L-aspartate to iminoaspartate.</text>
</comment>
<dbReference type="SUPFAM" id="SSF51905">
    <property type="entry name" value="FAD/NAD(P)-binding domain"/>
    <property type="match status" value="1"/>
</dbReference>
<comment type="cofactor">
    <cofactor evidence="1 10">
        <name>FAD</name>
        <dbReference type="ChEBI" id="CHEBI:57692"/>
    </cofactor>
</comment>
<evidence type="ECO:0000256" key="3">
    <source>
        <dbReference type="ARBA" id="ARBA00008562"/>
    </source>
</evidence>
<comment type="pathway">
    <text evidence="2 10">Cofactor biosynthesis; NAD(+) biosynthesis; iminoaspartate from L-aspartate (oxidase route): step 1/1.</text>
</comment>
<evidence type="ECO:0000256" key="5">
    <source>
        <dbReference type="ARBA" id="ARBA00022630"/>
    </source>
</evidence>
<evidence type="ECO:0000256" key="2">
    <source>
        <dbReference type="ARBA" id="ARBA00004950"/>
    </source>
</evidence>
<evidence type="ECO:0000256" key="9">
    <source>
        <dbReference type="NCBIfam" id="TIGR00551"/>
    </source>
</evidence>
<comment type="similarity">
    <text evidence="3 10">Belongs to the FAD-dependent oxidoreductase 2 family. NadB subfamily.</text>
</comment>
<comment type="catalytic activity">
    <reaction evidence="10">
        <text>L-aspartate + O2 = iminosuccinate + H2O2</text>
        <dbReference type="Rhea" id="RHEA:25876"/>
        <dbReference type="ChEBI" id="CHEBI:15379"/>
        <dbReference type="ChEBI" id="CHEBI:16240"/>
        <dbReference type="ChEBI" id="CHEBI:29991"/>
        <dbReference type="ChEBI" id="CHEBI:77875"/>
        <dbReference type="EC" id="1.4.3.16"/>
    </reaction>
</comment>
<dbReference type="UniPathway" id="UPA00253">
    <property type="reaction ID" value="UER00326"/>
</dbReference>
<evidence type="ECO:0000256" key="7">
    <source>
        <dbReference type="ARBA" id="ARBA00022827"/>
    </source>
</evidence>
<protein>
    <recommendedName>
        <fullName evidence="4 9">L-aspartate oxidase</fullName>
        <ecNumber evidence="4 9">1.4.3.16</ecNumber>
    </recommendedName>
</protein>
<keyword evidence="5 10" id="KW-0285">Flavoprotein</keyword>
<dbReference type="InterPro" id="IPR037099">
    <property type="entry name" value="Fum_R/Succ_DH_flav-like_C_sf"/>
</dbReference>
<accession>A0A075GDW4</accession>
<gene>
    <name evidence="14" type="primary">nadB</name>
</gene>
<keyword evidence="11" id="KW-0175">Coiled coil</keyword>
<evidence type="ECO:0000256" key="6">
    <source>
        <dbReference type="ARBA" id="ARBA00022642"/>
    </source>
</evidence>
<dbReference type="GO" id="GO:0005737">
    <property type="term" value="C:cytoplasm"/>
    <property type="evidence" value="ECO:0007669"/>
    <property type="project" value="UniProtKB-SubCell"/>
</dbReference>
<evidence type="ECO:0000313" key="14">
    <source>
        <dbReference type="EMBL" id="AIF02266.1"/>
    </source>
</evidence>
<organism evidence="14">
    <name type="scientific">uncultured marine group II/III euryarchaeote KM3_156_A06</name>
    <dbReference type="NCBI Taxonomy" id="1457899"/>
    <lineage>
        <taxon>Archaea</taxon>
        <taxon>Methanobacteriati</taxon>
        <taxon>Methanobacteriota</taxon>
        <taxon>environmental samples</taxon>
    </lineage>
</organism>
<dbReference type="AlphaFoldDB" id="A0A075GDW4"/>
<dbReference type="InterPro" id="IPR005288">
    <property type="entry name" value="NadB"/>
</dbReference>
<dbReference type="EMBL" id="KF900645">
    <property type="protein sequence ID" value="AIF02266.1"/>
    <property type="molecule type" value="Genomic_DNA"/>
</dbReference>
<reference evidence="14" key="1">
    <citation type="journal article" date="2014" name="Genome Biol. Evol.">
        <title>Pangenome evidence for extensive interdomain horizontal transfer affecting lineage core and shell genes in uncultured planktonic thaumarchaeota and euryarchaeota.</title>
        <authorList>
            <person name="Deschamps P."/>
            <person name="Zivanovic Y."/>
            <person name="Moreira D."/>
            <person name="Rodriguez-Valera F."/>
            <person name="Lopez-Garcia P."/>
        </authorList>
    </citation>
    <scope>NUCLEOTIDE SEQUENCE</scope>
</reference>